<dbReference type="InterPro" id="IPR007630">
    <property type="entry name" value="RNA_pol_sigma70_r4"/>
</dbReference>
<feature type="domain" description="RNA polymerase sigma-70" evidence="5">
    <location>
        <begin position="520"/>
        <end position="546"/>
    </location>
</feature>
<dbReference type="InterPro" id="IPR014284">
    <property type="entry name" value="RNA_pol_sigma-70_dom"/>
</dbReference>
<dbReference type="InterPro" id="IPR009061">
    <property type="entry name" value="DNA-bd_dom_put_sf"/>
</dbReference>
<dbReference type="InterPro" id="IPR000943">
    <property type="entry name" value="RNA_pol_sigma70"/>
</dbReference>
<keyword evidence="1" id="KW-0805">Transcription regulation</keyword>
<proteinExistence type="predicted"/>
<dbReference type="Gene3D" id="1.10.10.10">
    <property type="entry name" value="Winged helix-like DNA-binding domain superfamily/Winged helix DNA-binding domain"/>
    <property type="match status" value="1"/>
</dbReference>
<dbReference type="GO" id="GO:0003677">
    <property type="term" value="F:DNA binding"/>
    <property type="evidence" value="ECO:0007669"/>
    <property type="project" value="UniProtKB-KW"/>
</dbReference>
<dbReference type="PANTHER" id="PTHR30603:SF60">
    <property type="entry name" value="RNA POLYMERASE SIGMA FACTOR RPOD"/>
    <property type="match status" value="1"/>
</dbReference>
<dbReference type="PANTHER" id="PTHR30603">
    <property type="entry name" value="RNA POLYMERASE SIGMA FACTOR RPO"/>
    <property type="match status" value="1"/>
</dbReference>
<evidence type="ECO:0000256" key="4">
    <source>
        <dbReference type="ARBA" id="ARBA00023163"/>
    </source>
</evidence>
<dbReference type="InterPro" id="IPR036388">
    <property type="entry name" value="WH-like_DNA-bd_sf"/>
</dbReference>
<accession>A0A0F9SC72</accession>
<dbReference type="Pfam" id="PF04542">
    <property type="entry name" value="Sigma70_r2"/>
    <property type="match status" value="1"/>
</dbReference>
<dbReference type="AlphaFoldDB" id="A0A0F9SC72"/>
<dbReference type="PRINTS" id="PR00046">
    <property type="entry name" value="SIGMA70FCT"/>
</dbReference>
<name>A0A0F9SC72_9ZZZZ</name>
<evidence type="ECO:0000256" key="3">
    <source>
        <dbReference type="ARBA" id="ARBA00023125"/>
    </source>
</evidence>
<dbReference type="InterPro" id="IPR013325">
    <property type="entry name" value="RNA_pol_sigma_r2"/>
</dbReference>
<dbReference type="InterPro" id="IPR013324">
    <property type="entry name" value="RNA_pol_sigma_r3/r4-like"/>
</dbReference>
<protein>
    <recommendedName>
        <fullName evidence="5">RNA polymerase sigma-70 domain-containing protein</fullName>
    </recommendedName>
</protein>
<dbReference type="GO" id="GO:0006352">
    <property type="term" value="P:DNA-templated transcription initiation"/>
    <property type="evidence" value="ECO:0007669"/>
    <property type="project" value="InterPro"/>
</dbReference>
<keyword evidence="3" id="KW-0238">DNA-binding</keyword>
<evidence type="ECO:0000259" key="5">
    <source>
        <dbReference type="PROSITE" id="PS00716"/>
    </source>
</evidence>
<dbReference type="SUPFAM" id="SSF88659">
    <property type="entry name" value="Sigma3 and sigma4 domains of RNA polymerase sigma factors"/>
    <property type="match status" value="1"/>
</dbReference>
<organism evidence="6">
    <name type="scientific">marine sediment metagenome</name>
    <dbReference type="NCBI Taxonomy" id="412755"/>
    <lineage>
        <taxon>unclassified sequences</taxon>
        <taxon>metagenomes</taxon>
        <taxon>ecological metagenomes</taxon>
    </lineage>
</organism>
<keyword evidence="4" id="KW-0804">Transcription</keyword>
<dbReference type="SUPFAM" id="SSF88946">
    <property type="entry name" value="Sigma2 domain of RNA polymerase sigma factors"/>
    <property type="match status" value="1"/>
</dbReference>
<dbReference type="Gene3D" id="1.10.601.10">
    <property type="entry name" value="RNA Polymerase Primary Sigma Factor"/>
    <property type="match status" value="1"/>
</dbReference>
<dbReference type="InterPro" id="IPR050239">
    <property type="entry name" value="Sigma-70_RNA_pol_init_factors"/>
</dbReference>
<reference evidence="6" key="1">
    <citation type="journal article" date="2015" name="Nature">
        <title>Complex archaea that bridge the gap between prokaryotes and eukaryotes.</title>
        <authorList>
            <person name="Spang A."/>
            <person name="Saw J.H."/>
            <person name="Jorgensen S.L."/>
            <person name="Zaremba-Niedzwiedzka K."/>
            <person name="Martijn J."/>
            <person name="Lind A.E."/>
            <person name="van Eijk R."/>
            <person name="Schleper C."/>
            <person name="Guy L."/>
            <person name="Ettema T.J."/>
        </authorList>
    </citation>
    <scope>NUCLEOTIDE SEQUENCE</scope>
</reference>
<dbReference type="EMBL" id="LAZR01000500">
    <property type="protein sequence ID" value="KKN66465.1"/>
    <property type="molecule type" value="Genomic_DNA"/>
</dbReference>
<keyword evidence="2" id="KW-0731">Sigma factor</keyword>
<evidence type="ECO:0000256" key="1">
    <source>
        <dbReference type="ARBA" id="ARBA00023015"/>
    </source>
</evidence>
<dbReference type="Pfam" id="PF04545">
    <property type="entry name" value="Sigma70_r4"/>
    <property type="match status" value="1"/>
</dbReference>
<dbReference type="PROSITE" id="PS00716">
    <property type="entry name" value="SIGMA70_2"/>
    <property type="match status" value="1"/>
</dbReference>
<dbReference type="NCBIfam" id="TIGR02937">
    <property type="entry name" value="sigma70-ECF"/>
    <property type="match status" value="1"/>
</dbReference>
<dbReference type="GO" id="GO:0016987">
    <property type="term" value="F:sigma factor activity"/>
    <property type="evidence" value="ECO:0007669"/>
    <property type="project" value="UniProtKB-KW"/>
</dbReference>
<dbReference type="SUPFAM" id="SSF46955">
    <property type="entry name" value="Putative DNA-binding domain"/>
    <property type="match status" value="1"/>
</dbReference>
<comment type="caution">
    <text evidence="6">The sequence shown here is derived from an EMBL/GenBank/DDBJ whole genome shotgun (WGS) entry which is preliminary data.</text>
</comment>
<dbReference type="InterPro" id="IPR007627">
    <property type="entry name" value="RNA_pol_sigma70_r2"/>
</dbReference>
<evidence type="ECO:0000256" key="2">
    <source>
        <dbReference type="ARBA" id="ARBA00023082"/>
    </source>
</evidence>
<gene>
    <name evidence="6" type="ORF">LCGC14_0471230</name>
</gene>
<sequence length="559" mass="63793">MRKYQNKSMQKLSAELTAGLARLRKKYIDAAEELFRIIDPAQEYPFDFVLFRVTGYGGGAADGGEDKLTGQSLRQDLLLLMLDICDSTELRVSDYDEGACDTAELAKRQKVSTKTIQRWRKAGLPARRLIFPDGKRRIAFLESSVLWFTQTRPAQIDRSARFTQMSDQERDQILRWARRLVAVKHSCLSDVSKELAARTGRAVETIRYTIRRHDQDHPHQAIFAQLSGALTDGDKQSIYRAFLTGAPVPTLAKKFQRTRGSIYRVVNEMRAQQLLDRPIDYIHNPQFDLPGADAAVLADEIRSDPPSNRPTVAAPAAGDLPPYLRSLYGVPLLGRDEERDLFRRYNYLKHKADRLRRSIDPNRIHTRDLQEVERLLLQANSIKNRVIRSNLRLVVSIAKKHAGGAQTLFELISDGNVSLMRAVEKFDYARGNRFSTYASWAIMRNFARSVPKEQIQRDHFATGNEEALDIAASLQMYESQEIKVSELRESIDAVLTHLTATERTILVGHFGLDEKHDTKTLEQLAGRLSLSKERVRQIEIRALEKLRTVLYSRKSELMS</sequence>
<evidence type="ECO:0000313" key="6">
    <source>
        <dbReference type="EMBL" id="KKN66465.1"/>
    </source>
</evidence>